<dbReference type="EMBL" id="JACGWL010000915">
    <property type="protein sequence ID" value="KAK4381273.1"/>
    <property type="molecule type" value="Genomic_DNA"/>
</dbReference>
<dbReference type="GO" id="GO:0006368">
    <property type="term" value="P:transcription elongation by RNA polymerase II"/>
    <property type="evidence" value="ECO:0007669"/>
    <property type="project" value="InterPro"/>
</dbReference>
<dbReference type="PANTHER" id="PTHR23146">
    <property type="entry name" value="LEO1 PROTEIN"/>
    <property type="match status" value="1"/>
</dbReference>
<evidence type="ECO:0000256" key="1">
    <source>
        <dbReference type="SAM" id="MobiDB-lite"/>
    </source>
</evidence>
<organism evidence="2 3">
    <name type="scientific">Sesamum angolense</name>
    <dbReference type="NCBI Taxonomy" id="2727404"/>
    <lineage>
        <taxon>Eukaryota</taxon>
        <taxon>Viridiplantae</taxon>
        <taxon>Streptophyta</taxon>
        <taxon>Embryophyta</taxon>
        <taxon>Tracheophyta</taxon>
        <taxon>Spermatophyta</taxon>
        <taxon>Magnoliopsida</taxon>
        <taxon>eudicotyledons</taxon>
        <taxon>Gunneridae</taxon>
        <taxon>Pentapetalae</taxon>
        <taxon>asterids</taxon>
        <taxon>lamiids</taxon>
        <taxon>Lamiales</taxon>
        <taxon>Pedaliaceae</taxon>
        <taxon>Sesamum</taxon>
    </lineage>
</organism>
<dbReference type="AlphaFoldDB" id="A0AAE1T4A2"/>
<keyword evidence="3" id="KW-1185">Reference proteome</keyword>
<dbReference type="GO" id="GO:0032968">
    <property type="term" value="P:positive regulation of transcription elongation by RNA polymerase II"/>
    <property type="evidence" value="ECO:0007669"/>
    <property type="project" value="TreeGrafter"/>
</dbReference>
<feature type="compositionally biased region" description="Basic and acidic residues" evidence="1">
    <location>
        <begin position="121"/>
        <end position="132"/>
    </location>
</feature>
<dbReference type="GO" id="GO:0016593">
    <property type="term" value="C:Cdc73/Paf1 complex"/>
    <property type="evidence" value="ECO:0007669"/>
    <property type="project" value="InterPro"/>
</dbReference>
<feature type="region of interest" description="Disordered" evidence="1">
    <location>
        <begin position="113"/>
        <end position="185"/>
    </location>
</feature>
<reference evidence="2" key="1">
    <citation type="submission" date="2020-06" db="EMBL/GenBank/DDBJ databases">
        <authorList>
            <person name="Li T."/>
            <person name="Hu X."/>
            <person name="Zhang T."/>
            <person name="Song X."/>
            <person name="Zhang H."/>
            <person name="Dai N."/>
            <person name="Sheng W."/>
            <person name="Hou X."/>
            <person name="Wei L."/>
        </authorList>
    </citation>
    <scope>NUCLEOTIDE SEQUENCE</scope>
    <source>
        <strain evidence="2">K16</strain>
        <tissue evidence="2">Leaf</tissue>
    </source>
</reference>
<evidence type="ECO:0000313" key="2">
    <source>
        <dbReference type="EMBL" id="KAK4381273.1"/>
    </source>
</evidence>
<dbReference type="Proteomes" id="UP001289374">
    <property type="component" value="Unassembled WGS sequence"/>
</dbReference>
<evidence type="ECO:0000313" key="3">
    <source>
        <dbReference type="Proteomes" id="UP001289374"/>
    </source>
</evidence>
<gene>
    <name evidence="2" type="ORF">Sango_2983400</name>
</gene>
<name>A0AAE1T4A2_9LAMI</name>
<protein>
    <submittedName>
        <fullName evidence="2">Protein LEO1</fullName>
    </submittedName>
</protein>
<feature type="region of interest" description="Disordered" evidence="1">
    <location>
        <begin position="308"/>
        <end position="333"/>
    </location>
</feature>
<proteinExistence type="predicted"/>
<dbReference type="GO" id="GO:1990269">
    <property type="term" value="F:RNA polymerase II C-terminal domain phosphoserine binding"/>
    <property type="evidence" value="ECO:0007669"/>
    <property type="project" value="TreeGrafter"/>
</dbReference>
<dbReference type="Pfam" id="PF04004">
    <property type="entry name" value="Leo1"/>
    <property type="match status" value="1"/>
</dbReference>
<reference evidence="2" key="2">
    <citation type="journal article" date="2024" name="Plant">
        <title>Genomic evolution and insights into agronomic trait innovations of Sesamum species.</title>
        <authorList>
            <person name="Miao H."/>
            <person name="Wang L."/>
            <person name="Qu L."/>
            <person name="Liu H."/>
            <person name="Sun Y."/>
            <person name="Le M."/>
            <person name="Wang Q."/>
            <person name="Wei S."/>
            <person name="Zheng Y."/>
            <person name="Lin W."/>
            <person name="Duan Y."/>
            <person name="Cao H."/>
            <person name="Xiong S."/>
            <person name="Wang X."/>
            <person name="Wei L."/>
            <person name="Li C."/>
            <person name="Ma Q."/>
            <person name="Ju M."/>
            <person name="Zhao R."/>
            <person name="Li G."/>
            <person name="Mu C."/>
            <person name="Tian Q."/>
            <person name="Mei H."/>
            <person name="Zhang T."/>
            <person name="Gao T."/>
            <person name="Zhang H."/>
        </authorList>
    </citation>
    <scope>NUCLEOTIDE SEQUENCE</scope>
    <source>
        <strain evidence="2">K16</strain>
    </source>
</reference>
<comment type="caution">
    <text evidence="2">The sequence shown here is derived from an EMBL/GenBank/DDBJ whole genome shotgun (WGS) entry which is preliminary data.</text>
</comment>
<feature type="compositionally biased region" description="Basic and acidic residues" evidence="1">
    <location>
        <begin position="151"/>
        <end position="178"/>
    </location>
</feature>
<accession>A0AAE1T4A2</accession>
<dbReference type="PANTHER" id="PTHR23146:SF0">
    <property type="entry name" value="RNA POLYMERASE-ASSOCIATED PROTEIN LEO1"/>
    <property type="match status" value="1"/>
</dbReference>
<dbReference type="InterPro" id="IPR007149">
    <property type="entry name" value="Leo1"/>
</dbReference>
<sequence length="345" mass="38786">MWSSSVRMKAKEGQKSTEEASSKVIILIILEAQGFQLSFTQKPTLVFATIKTDAMVRSQNPVSCRNYKPPELFIDLKVMLMGNEDGEGRLENEKSKNPALSSATVIHEVFRDTGDGEPEDYATHDCINEKNKSPKYKKNYPDESPVENEDEISKVQKENVLRESEEEGTKTELKDKEVVPPAGSPPIAAEIPLRFPSHRLDQMATINLSSIIGIDPNQFDPATYVEEDFYVTDASGVSRLIPPTNIIRWREVRNPDGTTSVESNARFVTWLDGSLQLLIGNEAFCISEQDAQGIKSYLFLRDEKGPKDIEKSTSLPHYSPEDENGEGYATHRKAEEMLTKIRRTL</sequence>